<accession>G8BRN5</accession>
<comment type="subcellular location">
    <subcellularLocation>
        <location evidence="1">Nucleus</location>
    </subcellularLocation>
</comment>
<dbReference type="GO" id="GO:0003700">
    <property type="term" value="F:DNA-binding transcription factor activity"/>
    <property type="evidence" value="ECO:0007669"/>
    <property type="project" value="TreeGrafter"/>
</dbReference>
<dbReference type="OrthoDB" id="654211at2759"/>
<evidence type="ECO:0000256" key="4">
    <source>
        <dbReference type="ARBA" id="ARBA00022771"/>
    </source>
</evidence>
<dbReference type="GeneID" id="11533484"/>
<dbReference type="Pfam" id="PF00096">
    <property type="entry name" value="zf-C2H2"/>
    <property type="match status" value="2"/>
</dbReference>
<dbReference type="GO" id="GO:0005634">
    <property type="term" value="C:nucleus"/>
    <property type="evidence" value="ECO:0007669"/>
    <property type="project" value="UniProtKB-SubCell"/>
</dbReference>
<organism evidence="11 12">
    <name type="scientific">Tetrapisispora phaffii (strain ATCC 24235 / CBS 4417 / NBRC 1672 / NRRL Y-8282 / UCD 70-5)</name>
    <name type="common">Yeast</name>
    <name type="synonym">Fabospora phaffii</name>
    <dbReference type="NCBI Taxonomy" id="1071381"/>
    <lineage>
        <taxon>Eukaryota</taxon>
        <taxon>Fungi</taxon>
        <taxon>Dikarya</taxon>
        <taxon>Ascomycota</taxon>
        <taxon>Saccharomycotina</taxon>
        <taxon>Saccharomycetes</taxon>
        <taxon>Saccharomycetales</taxon>
        <taxon>Saccharomycetaceae</taxon>
        <taxon>Tetrapisispora</taxon>
    </lineage>
</organism>
<gene>
    <name evidence="11" type="primary">TPHA0C02580</name>
    <name evidence="11" type="ordered locus">TPHA_0C02580</name>
</gene>
<evidence type="ECO:0000256" key="6">
    <source>
        <dbReference type="ARBA" id="ARBA00023125"/>
    </source>
</evidence>
<dbReference type="GO" id="GO:0000978">
    <property type="term" value="F:RNA polymerase II cis-regulatory region sequence-specific DNA binding"/>
    <property type="evidence" value="ECO:0007669"/>
    <property type="project" value="TreeGrafter"/>
</dbReference>
<evidence type="ECO:0000256" key="9">
    <source>
        <dbReference type="SAM" id="MobiDB-lite"/>
    </source>
</evidence>
<evidence type="ECO:0000256" key="8">
    <source>
        <dbReference type="PROSITE-ProRule" id="PRU00042"/>
    </source>
</evidence>
<dbReference type="GO" id="GO:0008270">
    <property type="term" value="F:zinc ion binding"/>
    <property type="evidence" value="ECO:0007669"/>
    <property type="project" value="UniProtKB-KW"/>
</dbReference>
<dbReference type="AlphaFoldDB" id="G8BRN5"/>
<dbReference type="PANTHER" id="PTHR24404">
    <property type="entry name" value="ZINC FINGER PROTEIN"/>
    <property type="match status" value="1"/>
</dbReference>
<keyword evidence="2" id="KW-0479">Metal-binding</keyword>
<feature type="compositionally biased region" description="Basic and acidic residues" evidence="9">
    <location>
        <begin position="129"/>
        <end position="143"/>
    </location>
</feature>
<keyword evidence="3" id="KW-0677">Repeat</keyword>
<feature type="domain" description="C2H2-type" evidence="10">
    <location>
        <begin position="308"/>
        <end position="336"/>
    </location>
</feature>
<keyword evidence="12" id="KW-1185">Reference proteome</keyword>
<evidence type="ECO:0000256" key="1">
    <source>
        <dbReference type="ARBA" id="ARBA00004123"/>
    </source>
</evidence>
<evidence type="ECO:0000313" key="12">
    <source>
        <dbReference type="Proteomes" id="UP000005666"/>
    </source>
</evidence>
<reference evidence="11 12" key="1">
    <citation type="journal article" date="2011" name="Proc. Natl. Acad. Sci. U.S.A.">
        <title>Evolutionary erosion of yeast sex chromosomes by mating-type switching accidents.</title>
        <authorList>
            <person name="Gordon J.L."/>
            <person name="Armisen D."/>
            <person name="Proux-Wera E."/>
            <person name="Oheigeartaigh S.S."/>
            <person name="Byrne K.P."/>
            <person name="Wolfe K.H."/>
        </authorList>
    </citation>
    <scope>NUCLEOTIDE SEQUENCE [LARGE SCALE GENOMIC DNA]</scope>
    <source>
        <strain evidence="12">ATCC 24235 / CBS 4417 / NBRC 1672 / NRRL Y-8282 / UCD 70-5</strain>
    </source>
</reference>
<proteinExistence type="predicted"/>
<evidence type="ECO:0000256" key="5">
    <source>
        <dbReference type="ARBA" id="ARBA00022833"/>
    </source>
</evidence>
<protein>
    <recommendedName>
        <fullName evidence="10">C2H2-type domain-containing protein</fullName>
    </recommendedName>
</protein>
<keyword evidence="6" id="KW-0238">DNA-binding</keyword>
<keyword evidence="7" id="KW-0539">Nucleus</keyword>
<dbReference type="GO" id="GO:0006357">
    <property type="term" value="P:regulation of transcription by RNA polymerase II"/>
    <property type="evidence" value="ECO:0007669"/>
    <property type="project" value="TreeGrafter"/>
</dbReference>
<dbReference type="RefSeq" id="XP_003684845.1">
    <property type="nucleotide sequence ID" value="XM_003684797.1"/>
</dbReference>
<dbReference type="PROSITE" id="PS00028">
    <property type="entry name" value="ZINC_FINGER_C2H2_1"/>
    <property type="match status" value="2"/>
</dbReference>
<evidence type="ECO:0000313" key="11">
    <source>
        <dbReference type="EMBL" id="CCE62411.1"/>
    </source>
</evidence>
<dbReference type="SMART" id="SM00355">
    <property type="entry name" value="ZnF_C2H2"/>
    <property type="match status" value="2"/>
</dbReference>
<dbReference type="FunFam" id="3.30.160.60:FF:000483">
    <property type="entry name" value="Zinc finger protein 423"/>
    <property type="match status" value="1"/>
</dbReference>
<feature type="region of interest" description="Disordered" evidence="9">
    <location>
        <begin position="125"/>
        <end position="145"/>
    </location>
</feature>
<dbReference type="InterPro" id="IPR036236">
    <property type="entry name" value="Znf_C2H2_sf"/>
</dbReference>
<dbReference type="HOGENOM" id="CLU_618294_0_0_1"/>
<dbReference type="InterPro" id="IPR050589">
    <property type="entry name" value="Ikaros_C2H2-ZF"/>
</dbReference>
<dbReference type="STRING" id="1071381.G8BRN5"/>
<dbReference type="Proteomes" id="UP000005666">
    <property type="component" value="Chromosome 3"/>
</dbReference>
<dbReference type="PROSITE" id="PS50157">
    <property type="entry name" value="ZINC_FINGER_C2H2_2"/>
    <property type="match status" value="2"/>
</dbReference>
<dbReference type="FunFam" id="3.30.160.60:FF:000065">
    <property type="entry name" value="B-cell CLL/lymphoma 6, member B"/>
    <property type="match status" value="1"/>
</dbReference>
<evidence type="ECO:0000256" key="7">
    <source>
        <dbReference type="ARBA" id="ARBA00023242"/>
    </source>
</evidence>
<keyword evidence="4 8" id="KW-0863">Zinc-finger</keyword>
<keyword evidence="5" id="KW-0862">Zinc</keyword>
<dbReference type="InterPro" id="IPR013087">
    <property type="entry name" value="Znf_C2H2_type"/>
</dbReference>
<sequence>MADLDELLNNDAAVLELDSLTNLEFESLSNNINVNFNNSYLDGLLINKNNNISESTLVTPKKLHKSNSNVSIGWKEDTVDYKYTTTNSNEIHNSTLSVVDQNQPRNSISHGVDFWNVSNTKRNSLVKQEGNRDENGNEDKNENVDDIVNYEYDTNLSKSLNYFYFNSENLSNSALFSESPVPVQEQSLLGNFQPTIKYSNSISPYPTSNIFIQDNNSNTTMNPNDISIRKNSKNSYDQEFLTNNERRPSTLINATPVLAKSIDPSQNFIAKRNSIHTSIKQSASSKDKLPFVKRNSISPQIIYSDKPFKCNKCEKKFKRSEHLKRHIRSVHSTERPYHCQFCEKNFSRSDNLSQHLKTHKRHGDF</sequence>
<feature type="domain" description="C2H2-type" evidence="10">
    <location>
        <begin position="337"/>
        <end position="364"/>
    </location>
</feature>
<evidence type="ECO:0000259" key="10">
    <source>
        <dbReference type="PROSITE" id="PS50157"/>
    </source>
</evidence>
<dbReference type="EMBL" id="HE612858">
    <property type="protein sequence ID" value="CCE62411.1"/>
    <property type="molecule type" value="Genomic_DNA"/>
</dbReference>
<dbReference type="eggNOG" id="KOG1721">
    <property type="taxonomic scope" value="Eukaryota"/>
</dbReference>
<evidence type="ECO:0000256" key="2">
    <source>
        <dbReference type="ARBA" id="ARBA00022723"/>
    </source>
</evidence>
<dbReference type="Gene3D" id="3.30.160.60">
    <property type="entry name" value="Classic Zinc Finger"/>
    <property type="match status" value="2"/>
</dbReference>
<dbReference type="SUPFAM" id="SSF57667">
    <property type="entry name" value="beta-beta-alpha zinc fingers"/>
    <property type="match status" value="1"/>
</dbReference>
<dbReference type="KEGG" id="tpf:TPHA_0C02580"/>
<evidence type="ECO:0000256" key="3">
    <source>
        <dbReference type="ARBA" id="ARBA00022737"/>
    </source>
</evidence>
<name>G8BRN5_TETPH</name>
<dbReference type="PANTHER" id="PTHR24404:SF114">
    <property type="entry name" value="KLUMPFUSS, ISOFORM B-RELATED"/>
    <property type="match status" value="1"/>
</dbReference>